<organism evidence="1 2">
    <name type="scientific">Priestia megaterium</name>
    <name type="common">Bacillus megaterium</name>
    <dbReference type="NCBI Taxonomy" id="1404"/>
    <lineage>
        <taxon>Bacteria</taxon>
        <taxon>Bacillati</taxon>
        <taxon>Bacillota</taxon>
        <taxon>Bacilli</taxon>
        <taxon>Bacillales</taxon>
        <taxon>Bacillaceae</taxon>
        <taxon>Priestia</taxon>
    </lineage>
</organism>
<protein>
    <recommendedName>
        <fullName evidence="3">Restriction system protein Mrr-like N-terminal domain-containing protein</fullName>
    </recommendedName>
</protein>
<dbReference type="EMBL" id="JARAOX010000219">
    <property type="protein sequence ID" value="MDD9785889.1"/>
    <property type="molecule type" value="Genomic_DNA"/>
</dbReference>
<name>A0ABD4X0S9_PRIMG</name>
<comment type="caution">
    <text evidence="1">The sequence shown here is derived from an EMBL/GenBank/DDBJ whole genome shotgun (WGS) entry which is preliminary data.</text>
</comment>
<gene>
    <name evidence="1" type="ORF">PVE99_26335</name>
</gene>
<evidence type="ECO:0008006" key="3">
    <source>
        <dbReference type="Google" id="ProtNLM"/>
    </source>
</evidence>
<reference evidence="1 2" key="1">
    <citation type="submission" date="2023-02" db="EMBL/GenBank/DDBJ databases">
        <authorList>
            <person name="Olszewska D."/>
        </authorList>
    </citation>
    <scope>NUCLEOTIDE SEQUENCE [LARGE SCALE GENOMIC DNA]</scope>
    <source>
        <strain evidence="1 2">FDU301</strain>
    </source>
</reference>
<evidence type="ECO:0000313" key="2">
    <source>
        <dbReference type="Proteomes" id="UP001213771"/>
    </source>
</evidence>
<accession>A0ABD4X0S9</accession>
<evidence type="ECO:0000313" key="1">
    <source>
        <dbReference type="EMBL" id="MDD9785889.1"/>
    </source>
</evidence>
<dbReference type="RefSeq" id="WP_274589357.1">
    <property type="nucleotide sequence ID" value="NZ_JARAOX010000219.1"/>
</dbReference>
<proteinExistence type="predicted"/>
<sequence>MFDKVNKISFQKRPIPLSADYRPLYKIIQLLLVLNVCSHQETASLLKLHLFSWMMSTKEGMDKITQLIVDNRLEKIPLWRLEPSLNRALNFAVAENLLMQKNGKYKLSEKGKILVQDVLKDKELMKIEKTFLTTVGKKITEKKVKELSEKWGGK</sequence>
<dbReference type="Proteomes" id="UP001213771">
    <property type="component" value="Unassembled WGS sequence"/>
</dbReference>
<dbReference type="AlphaFoldDB" id="A0ABD4X0S9"/>